<proteinExistence type="inferred from homology"/>
<feature type="transmembrane region" description="Helical" evidence="6">
    <location>
        <begin position="31"/>
        <end position="56"/>
    </location>
</feature>
<protein>
    <recommendedName>
        <fullName evidence="9">DUF92 domain-containing protein</fullName>
    </recommendedName>
</protein>
<reference evidence="7 8" key="1">
    <citation type="journal article" date="2012" name="Stand. Genomic Sci.">
        <title>Complete genome sequence of the aerobic, heterotroph Marinithermus hydrothermalis type strain (T1(T)) from a deep-sea hydrothermal vent chimney.</title>
        <authorList>
            <person name="Copeland A."/>
            <person name="Gu W."/>
            <person name="Yasawong M."/>
            <person name="Lapidus A."/>
            <person name="Lucas S."/>
            <person name="Deshpande S."/>
            <person name="Pagani I."/>
            <person name="Tapia R."/>
            <person name="Cheng J.F."/>
            <person name="Goodwin L.A."/>
            <person name="Pitluck S."/>
            <person name="Liolios K."/>
            <person name="Ivanova N."/>
            <person name="Mavromatis K."/>
            <person name="Mikhailova N."/>
            <person name="Pati A."/>
            <person name="Chen A."/>
            <person name="Palaniappan K."/>
            <person name="Land M."/>
            <person name="Pan C."/>
            <person name="Brambilla E.M."/>
            <person name="Rohde M."/>
            <person name="Tindall B.J."/>
            <person name="Sikorski J."/>
            <person name="Goker M."/>
            <person name="Detter J.C."/>
            <person name="Bristow J."/>
            <person name="Eisen J.A."/>
            <person name="Markowitz V."/>
            <person name="Hugenholtz P."/>
            <person name="Kyrpides N.C."/>
            <person name="Klenk H.P."/>
            <person name="Woyke T."/>
        </authorList>
    </citation>
    <scope>NUCLEOTIDE SEQUENCE [LARGE SCALE GENOMIC DNA]</scope>
    <source>
        <strain evidence="8">DSM 14884 / JCM 11576 / T1</strain>
    </source>
</reference>
<feature type="transmembrane region" description="Helical" evidence="6">
    <location>
        <begin position="135"/>
        <end position="157"/>
    </location>
</feature>
<dbReference type="GO" id="GO:0016020">
    <property type="term" value="C:membrane"/>
    <property type="evidence" value="ECO:0007669"/>
    <property type="project" value="UniProtKB-SubCell"/>
</dbReference>
<dbReference type="EMBL" id="CP002630">
    <property type="protein sequence ID" value="AEB12732.1"/>
    <property type="molecule type" value="Genomic_DNA"/>
</dbReference>
<dbReference type="Proteomes" id="UP000007030">
    <property type="component" value="Chromosome"/>
</dbReference>
<comment type="similarity">
    <text evidence="2">Belongs to the TMEM19 family.</text>
</comment>
<dbReference type="HOGENOM" id="CLU_1281973_0_0_0"/>
<dbReference type="Pfam" id="PF01940">
    <property type="entry name" value="DUF92"/>
    <property type="match status" value="1"/>
</dbReference>
<dbReference type="STRING" id="869210.Marky_2004"/>
<evidence type="ECO:0000256" key="1">
    <source>
        <dbReference type="ARBA" id="ARBA00004141"/>
    </source>
</evidence>
<keyword evidence="4 6" id="KW-1133">Transmembrane helix</keyword>
<evidence type="ECO:0000256" key="5">
    <source>
        <dbReference type="ARBA" id="ARBA00023136"/>
    </source>
</evidence>
<evidence type="ECO:0000256" key="3">
    <source>
        <dbReference type="ARBA" id="ARBA00022692"/>
    </source>
</evidence>
<dbReference type="KEGG" id="mhd:Marky_2004"/>
<feature type="transmembrane region" description="Helical" evidence="6">
    <location>
        <begin position="164"/>
        <end position="182"/>
    </location>
</feature>
<evidence type="ECO:0000313" key="8">
    <source>
        <dbReference type="Proteomes" id="UP000007030"/>
    </source>
</evidence>
<feature type="transmembrane region" description="Helical" evidence="6">
    <location>
        <begin position="188"/>
        <end position="209"/>
    </location>
</feature>
<dbReference type="InterPro" id="IPR002794">
    <property type="entry name" value="DUF92_TMEM19"/>
</dbReference>
<sequence length="210" mass="21391">MLLAWFALAYGVGLAAERLGWLRAGSAWAAGLVGGLVLYGGGLPAAFLLLAFVAVGHWASRRNPNSEDRRGRTAPQVLANGLPAALALALGSPAFFLGALGAALADTLATEVGRAAPWAWRPDRGRVPSGTNAAVSLHGTLALLAGSALLSLAAPFFATQSMAVFLGGVAGAVLDSLTGFYLEERVPWWGNNLNNTIATAFGGLVALALA</sequence>
<evidence type="ECO:0000256" key="4">
    <source>
        <dbReference type="ARBA" id="ARBA00022989"/>
    </source>
</evidence>
<feature type="transmembrane region" description="Helical" evidence="6">
    <location>
        <begin position="77"/>
        <end position="104"/>
    </location>
</feature>
<evidence type="ECO:0000256" key="2">
    <source>
        <dbReference type="ARBA" id="ARBA00009012"/>
    </source>
</evidence>
<evidence type="ECO:0000256" key="6">
    <source>
        <dbReference type="SAM" id="Phobius"/>
    </source>
</evidence>
<dbReference type="RefSeq" id="WP_013704777.1">
    <property type="nucleotide sequence ID" value="NC_015387.1"/>
</dbReference>
<evidence type="ECO:0008006" key="9">
    <source>
        <dbReference type="Google" id="ProtNLM"/>
    </source>
</evidence>
<name>F2NMZ3_MARHT</name>
<dbReference type="eggNOG" id="COG1836">
    <property type="taxonomic scope" value="Bacteria"/>
</dbReference>
<comment type="subcellular location">
    <subcellularLocation>
        <location evidence="1">Membrane</location>
        <topology evidence="1">Multi-pass membrane protein</topology>
    </subcellularLocation>
</comment>
<organism evidence="7 8">
    <name type="scientific">Marinithermus hydrothermalis (strain DSM 14884 / JCM 11576 / T1)</name>
    <dbReference type="NCBI Taxonomy" id="869210"/>
    <lineage>
        <taxon>Bacteria</taxon>
        <taxon>Thermotogati</taxon>
        <taxon>Deinococcota</taxon>
        <taxon>Deinococci</taxon>
        <taxon>Thermales</taxon>
        <taxon>Thermaceae</taxon>
        <taxon>Marinithermus</taxon>
    </lineage>
</organism>
<keyword evidence="3 6" id="KW-0812">Transmembrane</keyword>
<keyword evidence="5 6" id="KW-0472">Membrane</keyword>
<accession>F2NMZ3</accession>
<evidence type="ECO:0000313" key="7">
    <source>
        <dbReference type="EMBL" id="AEB12732.1"/>
    </source>
</evidence>
<dbReference type="AlphaFoldDB" id="F2NMZ3"/>
<keyword evidence="8" id="KW-1185">Reference proteome</keyword>
<gene>
    <name evidence="7" type="ordered locus">Marky_2004</name>
</gene>
<dbReference type="OrthoDB" id="27484at2"/>